<dbReference type="SUPFAM" id="SSF52374">
    <property type="entry name" value="Nucleotidylyl transferase"/>
    <property type="match status" value="1"/>
</dbReference>
<dbReference type="Pfam" id="PF00750">
    <property type="entry name" value="tRNA-synt_1d"/>
    <property type="match status" value="1"/>
</dbReference>
<gene>
    <name evidence="1" type="primary">Necator_chrII.g8787</name>
    <name evidence="1" type="ORF">RB195_020992</name>
</gene>
<dbReference type="CTD" id="25348894"/>
<dbReference type="GO" id="GO:0005524">
    <property type="term" value="F:ATP binding"/>
    <property type="evidence" value="ECO:0007669"/>
    <property type="project" value="UniProtKB-KW"/>
</dbReference>
<dbReference type="InterPro" id="IPR035684">
    <property type="entry name" value="ArgRS_core"/>
</dbReference>
<dbReference type="InterPro" id="IPR001278">
    <property type="entry name" value="Arg-tRNA-ligase"/>
</dbReference>
<dbReference type="GO" id="GO:0005739">
    <property type="term" value="C:mitochondrion"/>
    <property type="evidence" value="ECO:0007669"/>
    <property type="project" value="TreeGrafter"/>
</dbReference>
<dbReference type="InterPro" id="IPR001412">
    <property type="entry name" value="aa-tRNA-synth_I_CS"/>
</dbReference>
<dbReference type="KEGG" id="nai:NECAME_08865"/>
<protein>
    <submittedName>
        <fullName evidence="1">Uncharacterized protein</fullName>
    </submittedName>
</protein>
<dbReference type="GO" id="GO:0006420">
    <property type="term" value="P:arginyl-tRNA aminoacylation"/>
    <property type="evidence" value="ECO:0007669"/>
    <property type="project" value="InterPro"/>
</dbReference>
<dbReference type="SMART" id="SM00836">
    <property type="entry name" value="DALR_1"/>
    <property type="match status" value="1"/>
</dbReference>
<reference evidence="1 2" key="1">
    <citation type="submission" date="2023-08" db="EMBL/GenBank/DDBJ databases">
        <title>A Necator americanus chromosomal reference genome.</title>
        <authorList>
            <person name="Ilik V."/>
            <person name="Petrzelkova K.J."/>
            <person name="Pardy F."/>
            <person name="Fuh T."/>
            <person name="Niatou-Singa F.S."/>
            <person name="Gouil Q."/>
            <person name="Baker L."/>
            <person name="Ritchie M.E."/>
            <person name="Jex A.R."/>
            <person name="Gazzola D."/>
            <person name="Li H."/>
            <person name="Toshio Fujiwara R."/>
            <person name="Zhan B."/>
            <person name="Aroian R.V."/>
            <person name="Pafco B."/>
            <person name="Schwarz E.M."/>
        </authorList>
    </citation>
    <scope>NUCLEOTIDE SEQUENCE [LARGE SCALE GENOMIC DNA]</scope>
    <source>
        <strain evidence="1 2">Aroian</strain>
        <tissue evidence="1">Whole animal</tissue>
    </source>
</reference>
<dbReference type="PANTHER" id="PTHR11956:SF11">
    <property type="entry name" value="ARGININE--TRNA LIGASE, MITOCHONDRIAL-RELATED"/>
    <property type="match status" value="1"/>
</dbReference>
<dbReference type="PANTHER" id="PTHR11956">
    <property type="entry name" value="ARGINYL-TRNA SYNTHETASE"/>
    <property type="match status" value="1"/>
</dbReference>
<dbReference type="GO" id="GO:0004814">
    <property type="term" value="F:arginine-tRNA ligase activity"/>
    <property type="evidence" value="ECO:0007669"/>
    <property type="project" value="UniProtKB-EC"/>
</dbReference>
<dbReference type="InterPro" id="IPR008909">
    <property type="entry name" value="DALR_anticod-bd"/>
</dbReference>
<keyword evidence="2" id="KW-1185">Reference proteome</keyword>
<dbReference type="Gene3D" id="1.10.730.10">
    <property type="entry name" value="Isoleucyl-tRNA Synthetase, Domain 1"/>
    <property type="match status" value="1"/>
</dbReference>
<dbReference type="SUPFAM" id="SSF47323">
    <property type="entry name" value="Anticodon-binding domain of a subclass of class I aminoacyl-tRNA synthetases"/>
    <property type="match status" value="1"/>
</dbReference>
<dbReference type="EMBL" id="JAVFWL010000002">
    <property type="protein sequence ID" value="KAK6739274.1"/>
    <property type="molecule type" value="Genomic_DNA"/>
</dbReference>
<organism evidence="1 2">
    <name type="scientific">Necator americanus</name>
    <name type="common">Human hookworm</name>
    <dbReference type="NCBI Taxonomy" id="51031"/>
    <lineage>
        <taxon>Eukaryota</taxon>
        <taxon>Metazoa</taxon>
        <taxon>Ecdysozoa</taxon>
        <taxon>Nematoda</taxon>
        <taxon>Chromadorea</taxon>
        <taxon>Rhabditida</taxon>
        <taxon>Rhabditina</taxon>
        <taxon>Rhabditomorpha</taxon>
        <taxon>Strongyloidea</taxon>
        <taxon>Ancylostomatidae</taxon>
        <taxon>Bunostominae</taxon>
        <taxon>Necator</taxon>
    </lineage>
</organism>
<dbReference type="NCBIfam" id="TIGR00456">
    <property type="entry name" value="argS"/>
    <property type="match status" value="1"/>
</dbReference>
<dbReference type="InterPro" id="IPR009080">
    <property type="entry name" value="tRNAsynth_Ia_anticodon-bd"/>
</dbReference>
<evidence type="ECO:0000313" key="1">
    <source>
        <dbReference type="EMBL" id="KAK6739274.1"/>
    </source>
</evidence>
<dbReference type="Pfam" id="PF05746">
    <property type="entry name" value="DALR_1"/>
    <property type="match status" value="1"/>
</dbReference>
<comment type="caution">
    <text evidence="1">The sequence shown here is derived from an EMBL/GenBank/DDBJ whole genome shotgun (WGS) entry which is preliminary data.</text>
</comment>
<accession>A0ABR1CLP7</accession>
<proteinExistence type="predicted"/>
<name>A0ABR1CLP7_NECAM</name>
<evidence type="ECO:0000313" key="2">
    <source>
        <dbReference type="Proteomes" id="UP001303046"/>
    </source>
</evidence>
<dbReference type="Gene3D" id="3.40.50.620">
    <property type="entry name" value="HUPs"/>
    <property type="match status" value="1"/>
</dbReference>
<dbReference type="PRINTS" id="PR01038">
    <property type="entry name" value="TRNASYNTHARG"/>
</dbReference>
<dbReference type="InterPro" id="IPR014729">
    <property type="entry name" value="Rossmann-like_a/b/a_fold"/>
</dbReference>
<dbReference type="GO" id="GO:0032543">
    <property type="term" value="P:mitochondrial translation"/>
    <property type="evidence" value="ECO:0007669"/>
    <property type="project" value="TreeGrafter"/>
</dbReference>
<dbReference type="Proteomes" id="UP001303046">
    <property type="component" value="Unassembled WGS sequence"/>
</dbReference>
<sequence>MNTSYLRRLRAPGALKTILSDGSGSRQCKKIVIDYSSPNIAKQFHIGNLRSTLIGSYLEKVHRTLGNHVTSINYLGDWGTQFAMIATYWPQVRPSDAFWKSCSDVDKIRTLTDCYVVANKKSKVDENFRDQVRETFSEMEQCLENNEMSSPTMRLWQDIRKISEQHLKHFYNMLNINFNSWQYESSYVTAARRLTAGLVQDNIARTTATGVWVVDLPNGELEEYAVVRKSDYTTLYLSRELSCILHRDELFHADRYLYVVDRAQRRHFEALRTILERIGREDIAEKIEHIPYGRVKGLSTRMGRTEAVADIIDRGTELALQFMMNSKTVKVPLEKEGEVARQLSLSTVIFNDLKRAKSAEYEFSFKNAFDLNHNNALSLQVRHSRLCSIESNNAELLPLLDKCETVPVESPEFAKLAEQLSRFPEVIIKSAEHSEPCQLIVYLIELSHHIGHVVSQAKIKGQPVDVAIPRLLLLSAGRAALNEGITLLGAPPVSTM</sequence>
<dbReference type="PROSITE" id="PS00178">
    <property type="entry name" value="AA_TRNA_LIGASE_I"/>
    <property type="match status" value="1"/>
</dbReference>